<keyword evidence="2" id="KW-1185">Reference proteome</keyword>
<dbReference type="Proteomes" id="UP001162992">
    <property type="component" value="Chromosome 23"/>
</dbReference>
<evidence type="ECO:0000313" key="1">
    <source>
        <dbReference type="EMBL" id="KAJ7514294.1"/>
    </source>
</evidence>
<sequence>MQSNGRSSEFGAGIGEHERDGNDRALVLVTGGVVGGGGGSRGRRPRALALSPGLYVAPCCKVDGCVDDLSSAGEYHRRHRVCRTHASASRVLVEGQEQRFCQQCSRFHSLVEFDEGKRSCRKRLAGHNERRRRQQPDSPTIRPSGSHVPLLEEVGSFKRAHSGNEWKGSGRLGAKGTVPGFKAGMGKQERPTKVVEISKAECYLLQRPTKSGEECSSVLNDPMEEHVSRGDIVRCKEKARDLLRITSLDQGHSQIGGGVKKSRTQAEQGPSGLKEGLELGDGLVLPPLPIKRDGAISYLKKWPHGVEDSMHIRRPEEQKYSLKELPDKKAWQKEDDAAFLHCLWECPKVQPVWRWAGRQLSKLRGSKVTLEWKQAVFGEKLGAWASSDIIYVWKLLRGIILGQIWHARKGKVYSGLQWSSGQVIRATWVDLMMHAMKDWLEVLKAKGSVQNTEADELWASFDNKWLVNRFAGKRAEWSMSWKDPNEVLLD</sequence>
<comment type="caution">
    <text evidence="1">The sequence shown here is derived from an EMBL/GenBank/DDBJ whole genome shotgun (WGS) entry which is preliminary data.</text>
</comment>
<proteinExistence type="predicted"/>
<accession>A0ACC2A9N3</accession>
<evidence type="ECO:0000313" key="2">
    <source>
        <dbReference type="Proteomes" id="UP001162992"/>
    </source>
</evidence>
<organism evidence="1 2">
    <name type="scientific">Diphasiastrum complanatum</name>
    <name type="common">Issler's clubmoss</name>
    <name type="synonym">Lycopodium complanatum</name>
    <dbReference type="NCBI Taxonomy" id="34168"/>
    <lineage>
        <taxon>Eukaryota</taxon>
        <taxon>Viridiplantae</taxon>
        <taxon>Streptophyta</taxon>
        <taxon>Embryophyta</taxon>
        <taxon>Tracheophyta</taxon>
        <taxon>Lycopodiopsida</taxon>
        <taxon>Lycopodiales</taxon>
        <taxon>Lycopodiaceae</taxon>
        <taxon>Lycopodioideae</taxon>
        <taxon>Diphasiastrum</taxon>
    </lineage>
</organism>
<gene>
    <name evidence="1" type="ORF">O6H91_23G037600</name>
</gene>
<dbReference type="EMBL" id="CM055114">
    <property type="protein sequence ID" value="KAJ7514294.1"/>
    <property type="molecule type" value="Genomic_DNA"/>
</dbReference>
<protein>
    <submittedName>
        <fullName evidence="1">Uncharacterized protein</fullName>
    </submittedName>
</protein>
<reference evidence="2" key="1">
    <citation type="journal article" date="2024" name="Proc. Natl. Acad. Sci. U.S.A.">
        <title>Extraordinary preservation of gene collinearity over three hundred million years revealed in homosporous lycophytes.</title>
        <authorList>
            <person name="Li C."/>
            <person name="Wickell D."/>
            <person name="Kuo L.Y."/>
            <person name="Chen X."/>
            <person name="Nie B."/>
            <person name="Liao X."/>
            <person name="Peng D."/>
            <person name="Ji J."/>
            <person name="Jenkins J."/>
            <person name="Williams M."/>
            <person name="Shu S."/>
            <person name="Plott C."/>
            <person name="Barry K."/>
            <person name="Rajasekar S."/>
            <person name="Grimwood J."/>
            <person name="Han X."/>
            <person name="Sun S."/>
            <person name="Hou Z."/>
            <person name="He W."/>
            <person name="Dai G."/>
            <person name="Sun C."/>
            <person name="Schmutz J."/>
            <person name="Leebens-Mack J.H."/>
            <person name="Li F.W."/>
            <person name="Wang L."/>
        </authorList>
    </citation>
    <scope>NUCLEOTIDE SEQUENCE [LARGE SCALE GENOMIC DNA]</scope>
    <source>
        <strain evidence="2">cv. PW_Plant_1</strain>
    </source>
</reference>
<name>A0ACC2A9N3_DIPCM</name>